<dbReference type="InterPro" id="IPR010679">
    <property type="entry name" value="DUF1254"/>
</dbReference>
<dbReference type="InterPro" id="IPR037049">
    <property type="entry name" value="DUF1214_C_sf"/>
</dbReference>
<name>A0A9X1HX41_9BACT</name>
<keyword evidence="4" id="KW-1185">Reference proteome</keyword>
<evidence type="ECO:0000259" key="1">
    <source>
        <dbReference type="Pfam" id="PF06742"/>
    </source>
</evidence>
<evidence type="ECO:0000313" key="4">
    <source>
        <dbReference type="Proteomes" id="UP001139409"/>
    </source>
</evidence>
<dbReference type="Gene3D" id="2.60.40.1610">
    <property type="entry name" value="Domain of unknown function DUF1254"/>
    <property type="match status" value="1"/>
</dbReference>
<reference evidence="3" key="1">
    <citation type="submission" date="2021-09" db="EMBL/GenBank/DDBJ databases">
        <title>Fulvivirga sp. isolated from coastal sediment.</title>
        <authorList>
            <person name="Yu H."/>
        </authorList>
    </citation>
    <scope>NUCLEOTIDE SEQUENCE</scope>
    <source>
        <strain evidence="3">1062</strain>
    </source>
</reference>
<protein>
    <submittedName>
        <fullName evidence="3">DUF1254 domain-containing protein</fullName>
    </submittedName>
</protein>
<feature type="domain" description="DUF1214" evidence="1">
    <location>
        <begin position="346"/>
        <end position="457"/>
    </location>
</feature>
<comment type="caution">
    <text evidence="3">The sequence shown here is derived from an EMBL/GenBank/DDBJ whole genome shotgun (WGS) entry which is preliminary data.</text>
</comment>
<dbReference type="AlphaFoldDB" id="A0A9X1HX41"/>
<accession>A0A9X1HX41</accession>
<dbReference type="Gene3D" id="2.60.120.600">
    <property type="entry name" value="Domain of unknown function DUF1214, C-terminal domain"/>
    <property type="match status" value="1"/>
</dbReference>
<dbReference type="InterPro" id="IPR010621">
    <property type="entry name" value="DUF1214"/>
</dbReference>
<dbReference type="SUPFAM" id="SSF160935">
    <property type="entry name" value="VPA0735-like"/>
    <property type="match status" value="1"/>
</dbReference>
<dbReference type="PANTHER" id="PTHR36509:SF2">
    <property type="entry name" value="BLL3101 PROTEIN"/>
    <property type="match status" value="1"/>
</dbReference>
<organism evidence="3 4">
    <name type="scientific">Fulvivirga sedimenti</name>
    <dbReference type="NCBI Taxonomy" id="2879465"/>
    <lineage>
        <taxon>Bacteria</taxon>
        <taxon>Pseudomonadati</taxon>
        <taxon>Bacteroidota</taxon>
        <taxon>Cytophagia</taxon>
        <taxon>Cytophagales</taxon>
        <taxon>Fulvivirgaceae</taxon>
        <taxon>Fulvivirga</taxon>
    </lineage>
</organism>
<dbReference type="RefSeq" id="WP_225699232.1">
    <property type="nucleotide sequence ID" value="NZ_JAIXNE010000006.1"/>
</dbReference>
<dbReference type="Pfam" id="PF06863">
    <property type="entry name" value="DUF1254"/>
    <property type="match status" value="1"/>
</dbReference>
<evidence type="ECO:0000313" key="3">
    <source>
        <dbReference type="EMBL" id="MCA6078372.1"/>
    </source>
</evidence>
<sequence length="475" mass="53629">MKKALPYFIIIAIISLGSCSQKEEGLTADEARNIAKEAYIYGLPMIVNYKTMYMYAIDENSPEYKGKFNQISCVARLFTPEDKAVVTPNSDTPYCMFWVDLRNGPQVLTLPEIEPDRYYSFQLVDLYTHNFAYLGTLSTGNSGGSYVVAPKGWDGEVPQGISDTIECETDLFFVVVRTQLKGPEDMENVKSIQENYNLESLSKFNGEKESERIFDDQFPEWNEGDQFTASGFRYLDVMLNLATPVEAEQGLRARFTRLGIGTEEGFDISRFDPEIQTAIEEGVKNGFSEIEQFIAADATDPLMSAKIFGTREFLTQSASKNFQLNEFYLLRAAAAQTGLYGNSGFEAIYPTYLAEAPGVPYNAAEHKYTITFEKDQLPPVKAFWSLSMYDGKTQLFIHNKLERYLLNTSNMDQFVFNNDGSLTLYVQKDSPGDALESNWLPAPDGPFYCVMRLYGPKDEALEGKWKNPPLIRASE</sequence>
<dbReference type="InterPro" id="IPR037050">
    <property type="entry name" value="DUF1254_sf"/>
</dbReference>
<dbReference type="Pfam" id="PF06742">
    <property type="entry name" value="DUF1214"/>
    <property type="match status" value="1"/>
</dbReference>
<feature type="domain" description="DUF1254" evidence="2">
    <location>
        <begin position="68"/>
        <end position="199"/>
    </location>
</feature>
<dbReference type="PANTHER" id="PTHR36509">
    <property type="entry name" value="BLL3101 PROTEIN"/>
    <property type="match status" value="1"/>
</dbReference>
<proteinExistence type="predicted"/>
<dbReference type="EMBL" id="JAIXNE010000006">
    <property type="protein sequence ID" value="MCA6078372.1"/>
    <property type="molecule type" value="Genomic_DNA"/>
</dbReference>
<dbReference type="Proteomes" id="UP001139409">
    <property type="component" value="Unassembled WGS sequence"/>
</dbReference>
<gene>
    <name evidence="3" type="ORF">LDX50_26095</name>
</gene>
<dbReference type="PROSITE" id="PS51257">
    <property type="entry name" value="PROKAR_LIPOPROTEIN"/>
    <property type="match status" value="1"/>
</dbReference>
<evidence type="ECO:0000259" key="2">
    <source>
        <dbReference type="Pfam" id="PF06863"/>
    </source>
</evidence>